<gene>
    <name evidence="1" type="ORF">OOU_Y34scaffold00087g4</name>
</gene>
<sequence length="171" mass="18944">MQRRVLHKEDLCIHGMGMEAIICQPTTSAVVPVHLLRKVFGTYQYQPGLANRSGQIRLDYVEERFTNSHWPSSRLHAAPLFKSNVQIQTGPGDPSSFPEPKSLQGQFLASPLFRNLQSPPYLFGSPVQSGLSPHEVGLYALTNVSVSSQVSNQHSSYCSGLLPKCFLHLLL</sequence>
<protein>
    <submittedName>
        <fullName evidence="1">Uncharacterized protein</fullName>
    </submittedName>
</protein>
<proteinExistence type="predicted"/>
<dbReference type="Proteomes" id="UP000011086">
    <property type="component" value="Unassembled WGS sequence"/>
</dbReference>
<organism evidence="1">
    <name type="scientific">Pyricularia oryzae (strain Y34)</name>
    <name type="common">Rice blast fungus</name>
    <name type="synonym">Magnaporthe oryzae</name>
    <dbReference type="NCBI Taxonomy" id="1143189"/>
    <lineage>
        <taxon>Eukaryota</taxon>
        <taxon>Fungi</taxon>
        <taxon>Dikarya</taxon>
        <taxon>Ascomycota</taxon>
        <taxon>Pezizomycotina</taxon>
        <taxon>Sordariomycetes</taxon>
        <taxon>Sordariomycetidae</taxon>
        <taxon>Magnaporthales</taxon>
        <taxon>Pyriculariaceae</taxon>
        <taxon>Pyricularia</taxon>
    </lineage>
</organism>
<dbReference type="AlphaFoldDB" id="A0AA97P9M4"/>
<reference evidence="1" key="1">
    <citation type="journal article" date="2012" name="PLoS Genet.">
        <title>Comparative analysis of the genomes of two field isolates of the rice blast fungus Magnaporthe oryzae.</title>
        <authorList>
            <person name="Xue M."/>
            <person name="Yang J."/>
            <person name="Li Z."/>
            <person name="Hu S."/>
            <person name="Yao N."/>
            <person name="Dean R.A."/>
            <person name="Zhao W."/>
            <person name="Shen M."/>
            <person name="Zhang H."/>
            <person name="Li C."/>
            <person name="Liu L."/>
            <person name="Cao L."/>
            <person name="Xu X."/>
            <person name="Xing Y."/>
            <person name="Hsiang T."/>
            <person name="Zhang Z."/>
            <person name="Xu J.R."/>
            <person name="Peng Y.L."/>
        </authorList>
    </citation>
    <scope>NUCLEOTIDE SEQUENCE</scope>
    <source>
        <strain evidence="1">Y34</strain>
    </source>
</reference>
<accession>A0AA97P9M4</accession>
<name>A0AA97P9M4_PYRO3</name>
<dbReference type="EMBL" id="JH793710">
    <property type="protein sequence ID" value="ELQ44426.1"/>
    <property type="molecule type" value="Genomic_DNA"/>
</dbReference>
<evidence type="ECO:0000313" key="1">
    <source>
        <dbReference type="EMBL" id="ELQ44426.1"/>
    </source>
</evidence>